<dbReference type="PANTHER" id="PTHR46206">
    <property type="entry name" value="CYTOCHROME P450"/>
    <property type="match status" value="1"/>
</dbReference>
<dbReference type="Proteomes" id="UP000240883">
    <property type="component" value="Unassembled WGS sequence"/>
</dbReference>
<evidence type="ECO:0000256" key="1">
    <source>
        <dbReference type="ARBA" id="ARBA00001971"/>
    </source>
</evidence>
<dbReference type="PROSITE" id="PS00086">
    <property type="entry name" value="CYTOCHROME_P450"/>
    <property type="match status" value="1"/>
</dbReference>
<sequence>MLAHLFTVEGEILKTPSDYTWVYLAVVGLLSLRWVASHLLTKKSNVPLYNPKKWYELSNSRAKLQILFNLRETLDTWFAEHPEQPIRVLTDMGELTVVSPTMANTIKSDPRLSFSRANNPQFHHEVAGFDPFREAGKNSGRLAKTVIKKDLTKLLNKVTWPLAQEALLAFPHYLGTETEWRKIPLRATILPLIGRLSSRVFVGEEQCRNEEWLGIISGYAANSFMAADQLRIWPKPLRRLVSNFHSHSLRLRKQMSHAHGIIDPIREKRRVLKAEAASRGEKLHFEDAMEWFDRESGGTHDEAALQVFLSLVAIHTTSDLVSQLMTDLSLHPEIIPDLKEEVVRVLGEEGWTKSALFKMRLLDSAIKESQRLKPVIDPTMLRAPVEDYTLPDGTIILKDYIVAVSTHAMRDPAIYKDPETWDGYRFFRQRQQPGKDLSAQLITTSPEHLGFGHGLHSCPGRFFAANEIKLAMVFMLLQYEWRLLPGAKPQTMNWGNARNSDPSIEIEIRHTARINIDPKAGIVFV</sequence>
<comment type="similarity">
    <text evidence="3 10">Belongs to the cytochrome P450 family.</text>
</comment>
<dbReference type="InterPro" id="IPR036396">
    <property type="entry name" value="Cyt_P450_sf"/>
</dbReference>
<comment type="cofactor">
    <cofactor evidence="1 9">
        <name>heme</name>
        <dbReference type="ChEBI" id="CHEBI:30413"/>
    </cofactor>
</comment>
<dbReference type="GO" id="GO:0016705">
    <property type="term" value="F:oxidoreductase activity, acting on paired donors, with incorporation or reduction of molecular oxygen"/>
    <property type="evidence" value="ECO:0007669"/>
    <property type="project" value="InterPro"/>
</dbReference>
<evidence type="ECO:0000256" key="8">
    <source>
        <dbReference type="ARBA" id="ARBA00023033"/>
    </source>
</evidence>
<evidence type="ECO:0000256" key="9">
    <source>
        <dbReference type="PIRSR" id="PIRSR602403-1"/>
    </source>
</evidence>
<dbReference type="InterPro" id="IPR001128">
    <property type="entry name" value="Cyt_P450"/>
</dbReference>
<feature type="binding site" description="axial binding residue" evidence="9">
    <location>
        <position position="458"/>
    </location>
    <ligand>
        <name>heme</name>
        <dbReference type="ChEBI" id="CHEBI:30413"/>
    </ligand>
    <ligandPart>
        <name>Fe</name>
        <dbReference type="ChEBI" id="CHEBI:18248"/>
    </ligandPart>
</feature>
<dbReference type="PRINTS" id="PR00465">
    <property type="entry name" value="EP450IV"/>
</dbReference>
<dbReference type="STRING" id="1448308.A0A2T2P3Z6"/>
<evidence type="ECO:0000256" key="5">
    <source>
        <dbReference type="ARBA" id="ARBA00022723"/>
    </source>
</evidence>
<dbReference type="InterPro" id="IPR002403">
    <property type="entry name" value="Cyt_P450_E_grp-IV"/>
</dbReference>
<keyword evidence="8 10" id="KW-0503">Monooxygenase</keyword>
<dbReference type="Gene3D" id="1.10.630.10">
    <property type="entry name" value="Cytochrome P450"/>
    <property type="match status" value="1"/>
</dbReference>
<comment type="pathway">
    <text evidence="2">Mycotoxin biosynthesis.</text>
</comment>
<evidence type="ECO:0000256" key="10">
    <source>
        <dbReference type="RuleBase" id="RU000461"/>
    </source>
</evidence>
<dbReference type="GO" id="GO:0004497">
    <property type="term" value="F:monooxygenase activity"/>
    <property type="evidence" value="ECO:0007669"/>
    <property type="project" value="UniProtKB-KW"/>
</dbReference>
<dbReference type="SUPFAM" id="SSF48264">
    <property type="entry name" value="Cytochrome P450"/>
    <property type="match status" value="1"/>
</dbReference>
<dbReference type="PRINTS" id="PR00385">
    <property type="entry name" value="P450"/>
</dbReference>
<organism evidence="11 12">
    <name type="scientific">Corynespora cassiicola Philippines</name>
    <dbReference type="NCBI Taxonomy" id="1448308"/>
    <lineage>
        <taxon>Eukaryota</taxon>
        <taxon>Fungi</taxon>
        <taxon>Dikarya</taxon>
        <taxon>Ascomycota</taxon>
        <taxon>Pezizomycotina</taxon>
        <taxon>Dothideomycetes</taxon>
        <taxon>Pleosporomycetidae</taxon>
        <taxon>Pleosporales</taxon>
        <taxon>Corynesporascaceae</taxon>
        <taxon>Corynespora</taxon>
    </lineage>
</organism>
<evidence type="ECO:0000256" key="3">
    <source>
        <dbReference type="ARBA" id="ARBA00010617"/>
    </source>
</evidence>
<keyword evidence="5 9" id="KW-0479">Metal-binding</keyword>
<keyword evidence="4 9" id="KW-0349">Heme</keyword>
<keyword evidence="6 10" id="KW-0560">Oxidoreductase</keyword>
<dbReference type="PANTHER" id="PTHR46206:SF2">
    <property type="entry name" value="CYTOCHROME P450 MONOOXYGENASE AUSG-RELATED"/>
    <property type="match status" value="1"/>
</dbReference>
<keyword evidence="7 9" id="KW-0408">Iron</keyword>
<evidence type="ECO:0000256" key="7">
    <source>
        <dbReference type="ARBA" id="ARBA00023004"/>
    </source>
</evidence>
<proteinExistence type="inferred from homology"/>
<dbReference type="GO" id="GO:0005506">
    <property type="term" value="F:iron ion binding"/>
    <property type="evidence" value="ECO:0007669"/>
    <property type="project" value="InterPro"/>
</dbReference>
<dbReference type="OrthoDB" id="1844152at2759"/>
<accession>A0A2T2P3Z6</accession>
<dbReference type="Pfam" id="PF00067">
    <property type="entry name" value="p450"/>
    <property type="match status" value="1"/>
</dbReference>
<keyword evidence="12" id="KW-1185">Reference proteome</keyword>
<reference evidence="11 12" key="1">
    <citation type="journal article" date="2018" name="Front. Microbiol.">
        <title>Genome-Wide Analysis of Corynespora cassiicola Leaf Fall Disease Putative Effectors.</title>
        <authorList>
            <person name="Lopez D."/>
            <person name="Ribeiro S."/>
            <person name="Label P."/>
            <person name="Fumanal B."/>
            <person name="Venisse J.S."/>
            <person name="Kohler A."/>
            <person name="de Oliveira R.R."/>
            <person name="Labutti K."/>
            <person name="Lipzen A."/>
            <person name="Lail K."/>
            <person name="Bauer D."/>
            <person name="Ohm R.A."/>
            <person name="Barry K.W."/>
            <person name="Spatafora J."/>
            <person name="Grigoriev I.V."/>
            <person name="Martin F.M."/>
            <person name="Pujade-Renaud V."/>
        </authorList>
    </citation>
    <scope>NUCLEOTIDE SEQUENCE [LARGE SCALE GENOMIC DNA]</scope>
    <source>
        <strain evidence="11 12">Philippines</strain>
    </source>
</reference>
<protein>
    <submittedName>
        <fullName evidence="11">Cytochrome P450 monooxygenase</fullName>
    </submittedName>
</protein>
<evidence type="ECO:0000313" key="11">
    <source>
        <dbReference type="EMBL" id="PSN72410.1"/>
    </source>
</evidence>
<evidence type="ECO:0000256" key="6">
    <source>
        <dbReference type="ARBA" id="ARBA00023002"/>
    </source>
</evidence>
<evidence type="ECO:0000256" key="2">
    <source>
        <dbReference type="ARBA" id="ARBA00004685"/>
    </source>
</evidence>
<dbReference type="GO" id="GO:0020037">
    <property type="term" value="F:heme binding"/>
    <property type="evidence" value="ECO:0007669"/>
    <property type="project" value="InterPro"/>
</dbReference>
<evidence type="ECO:0000256" key="4">
    <source>
        <dbReference type="ARBA" id="ARBA00022617"/>
    </source>
</evidence>
<gene>
    <name evidence="11" type="ORF">BS50DRAFT_658327</name>
</gene>
<evidence type="ECO:0000313" key="12">
    <source>
        <dbReference type="Proteomes" id="UP000240883"/>
    </source>
</evidence>
<name>A0A2T2P3Z6_CORCC</name>
<dbReference type="InterPro" id="IPR017972">
    <property type="entry name" value="Cyt_P450_CS"/>
</dbReference>
<dbReference type="EMBL" id="KZ678130">
    <property type="protein sequence ID" value="PSN72410.1"/>
    <property type="molecule type" value="Genomic_DNA"/>
</dbReference>
<dbReference type="AlphaFoldDB" id="A0A2T2P3Z6"/>
<dbReference type="CDD" id="cd11041">
    <property type="entry name" value="CYP503A1-like"/>
    <property type="match status" value="1"/>
</dbReference>